<name>A0A1D8ATJ5_9BACT</name>
<organism evidence="2 3">
    <name type="scientific">Lacunisphaera limnophila</name>
    <dbReference type="NCBI Taxonomy" id="1838286"/>
    <lineage>
        <taxon>Bacteria</taxon>
        <taxon>Pseudomonadati</taxon>
        <taxon>Verrucomicrobiota</taxon>
        <taxon>Opitutia</taxon>
        <taxon>Opitutales</taxon>
        <taxon>Opitutaceae</taxon>
        <taxon>Lacunisphaera</taxon>
    </lineage>
</organism>
<sequence>MTPGVAGLVCPTQPRTYPAREWPPPLGAYPVASADPLRFFFRFMSALSSPARIAIIGVSGYGRIHLQLARESRDRGEIRITAAAIINREEEAATVAELRAQGTEVFTDYAEMFRQHAGRIDLCLIPTGIHWHARMTIAALEAGANVLVEKPLAGSVAEVAEIRRVEQRTGRFVAVGFQDFYEPGTIWLKQELQRGVIGDIWSVRFLGVWPRPRAYFTRNNWAGRLQVDGVAVMDSPLNNAFAHFVMLSLFLVGAEDSVTTPRLEGVELLRAHAIESFDTAVVRSLTARGVKLWFGASHACRETVEPEIVITGRHGQACWRYEAEAWWRATDGVTTRRTLLDITGARRAMFQAALRRLQDPAVPICTSELAGRHTALIEAIHGQARVEVVPADKIIWAGTNGDTTQVPEILGLGEALRRSYVAEQSLAASGFSLGA</sequence>
<dbReference type="PANTHER" id="PTHR43249">
    <property type="entry name" value="UDP-N-ACETYL-2-AMINO-2-DEOXY-D-GLUCURONATE OXIDASE"/>
    <property type="match status" value="1"/>
</dbReference>
<dbReference type="GO" id="GO:0000166">
    <property type="term" value="F:nucleotide binding"/>
    <property type="evidence" value="ECO:0007669"/>
    <property type="project" value="InterPro"/>
</dbReference>
<dbReference type="SUPFAM" id="SSF55347">
    <property type="entry name" value="Glyceraldehyde-3-phosphate dehydrogenase-like, C-terminal domain"/>
    <property type="match status" value="1"/>
</dbReference>
<gene>
    <name evidence="2" type="primary">iolG_3</name>
    <name evidence="2" type="ORF">Verru16b_01272</name>
</gene>
<dbReference type="Gene3D" id="3.40.50.720">
    <property type="entry name" value="NAD(P)-binding Rossmann-like Domain"/>
    <property type="match status" value="1"/>
</dbReference>
<dbReference type="Proteomes" id="UP000095228">
    <property type="component" value="Chromosome"/>
</dbReference>
<dbReference type="GO" id="GO:0050112">
    <property type="term" value="F:inositol 2-dehydrogenase (NAD+) activity"/>
    <property type="evidence" value="ECO:0007669"/>
    <property type="project" value="UniProtKB-EC"/>
</dbReference>
<evidence type="ECO:0000313" key="3">
    <source>
        <dbReference type="Proteomes" id="UP000095228"/>
    </source>
</evidence>
<dbReference type="InterPro" id="IPR052515">
    <property type="entry name" value="Gfo/Idh/MocA_Oxidoreductase"/>
</dbReference>
<dbReference type="EC" id="1.1.1.18" evidence="2"/>
<dbReference type="PATRIC" id="fig|1838286.3.peg.1282"/>
<dbReference type="PANTHER" id="PTHR43249:SF1">
    <property type="entry name" value="D-GLUCOSIDE 3-DEHYDROGENASE"/>
    <property type="match status" value="1"/>
</dbReference>
<dbReference type="Pfam" id="PF01408">
    <property type="entry name" value="GFO_IDH_MocA"/>
    <property type="match status" value="1"/>
</dbReference>
<reference evidence="2 3" key="1">
    <citation type="submission" date="2016-06" db="EMBL/GenBank/DDBJ databases">
        <title>Three novel species with peptidoglycan cell walls form the new genus Lacunisphaera gen. nov. in the family Opitutaceae of the verrucomicrobial subdivision 4.</title>
        <authorList>
            <person name="Rast P."/>
            <person name="Gloeckner I."/>
            <person name="Jogler M."/>
            <person name="Boedeker C."/>
            <person name="Jeske O."/>
            <person name="Wiegand S."/>
            <person name="Reinhardt R."/>
            <person name="Schumann P."/>
            <person name="Rohde M."/>
            <person name="Spring S."/>
            <person name="Gloeckner F.O."/>
            <person name="Jogler C."/>
        </authorList>
    </citation>
    <scope>NUCLEOTIDE SEQUENCE [LARGE SCALE GENOMIC DNA]</scope>
    <source>
        <strain evidence="2 3">IG16b</strain>
    </source>
</reference>
<dbReference type="AlphaFoldDB" id="A0A1D8ATJ5"/>
<evidence type="ECO:0000259" key="1">
    <source>
        <dbReference type="Pfam" id="PF01408"/>
    </source>
</evidence>
<proteinExistence type="predicted"/>
<evidence type="ECO:0000313" key="2">
    <source>
        <dbReference type="EMBL" id="AOS44211.1"/>
    </source>
</evidence>
<dbReference type="InterPro" id="IPR000683">
    <property type="entry name" value="Gfo/Idh/MocA-like_OxRdtase_N"/>
</dbReference>
<dbReference type="SUPFAM" id="SSF51735">
    <property type="entry name" value="NAD(P)-binding Rossmann-fold domains"/>
    <property type="match status" value="1"/>
</dbReference>
<dbReference type="Gene3D" id="3.30.360.10">
    <property type="entry name" value="Dihydrodipicolinate Reductase, domain 2"/>
    <property type="match status" value="1"/>
</dbReference>
<dbReference type="InterPro" id="IPR036291">
    <property type="entry name" value="NAD(P)-bd_dom_sf"/>
</dbReference>
<keyword evidence="3" id="KW-1185">Reference proteome</keyword>
<accession>A0A1D8ATJ5</accession>
<protein>
    <submittedName>
        <fullName evidence="2">Inositol 2-dehydrogenase</fullName>
        <ecNumber evidence="2">1.1.1.18</ecNumber>
    </submittedName>
</protein>
<dbReference type="KEGG" id="obg:Verru16b_01272"/>
<feature type="domain" description="Gfo/Idh/MocA-like oxidoreductase N-terminal" evidence="1">
    <location>
        <begin position="52"/>
        <end position="177"/>
    </location>
</feature>
<keyword evidence="2" id="KW-0560">Oxidoreductase</keyword>
<dbReference type="EMBL" id="CP016094">
    <property type="protein sequence ID" value="AOS44211.1"/>
    <property type="molecule type" value="Genomic_DNA"/>
</dbReference>
<dbReference type="STRING" id="1838286.Verru16b_01272"/>